<feature type="compositionally biased region" description="Basic and acidic residues" evidence="1">
    <location>
        <begin position="1"/>
        <end position="10"/>
    </location>
</feature>
<feature type="compositionally biased region" description="Basic residues" evidence="1">
    <location>
        <begin position="149"/>
        <end position="181"/>
    </location>
</feature>
<proteinExistence type="predicted"/>
<organism evidence="2">
    <name type="scientific">uncultured Thermomicrobiales bacterium</name>
    <dbReference type="NCBI Taxonomy" id="1645740"/>
    <lineage>
        <taxon>Bacteria</taxon>
        <taxon>Pseudomonadati</taxon>
        <taxon>Thermomicrobiota</taxon>
        <taxon>Thermomicrobia</taxon>
        <taxon>Thermomicrobiales</taxon>
        <taxon>environmental samples</taxon>
    </lineage>
</organism>
<name>A0A6J4UXH4_9BACT</name>
<feature type="compositionally biased region" description="Basic and acidic residues" evidence="1">
    <location>
        <begin position="107"/>
        <end position="116"/>
    </location>
</feature>
<dbReference type="EMBL" id="CADCWE010000255">
    <property type="protein sequence ID" value="CAA9563478.1"/>
    <property type="molecule type" value="Genomic_DNA"/>
</dbReference>
<accession>A0A6J4UXH4</accession>
<reference evidence="2" key="1">
    <citation type="submission" date="2020-02" db="EMBL/GenBank/DDBJ databases">
        <authorList>
            <person name="Meier V. D."/>
        </authorList>
    </citation>
    <scope>NUCLEOTIDE SEQUENCE</scope>
    <source>
        <strain evidence="2">AVDCRST_MAG73</strain>
    </source>
</reference>
<keyword evidence="2" id="KW-0413">Isomerase</keyword>
<dbReference type="AlphaFoldDB" id="A0A6J4UXH4"/>
<feature type="compositionally biased region" description="Basic and acidic residues" evidence="1">
    <location>
        <begin position="198"/>
        <end position="209"/>
    </location>
</feature>
<protein>
    <submittedName>
        <fullName evidence="2">UDP-glucose 4-epimerase</fullName>
        <ecNumber evidence="2">5.1.3.2</ecNumber>
    </submittedName>
</protein>
<dbReference type="EC" id="5.1.3.2" evidence="2"/>
<gene>
    <name evidence="2" type="ORF">AVDCRST_MAG73-3939</name>
</gene>
<feature type="compositionally biased region" description="Low complexity" evidence="1">
    <location>
        <begin position="210"/>
        <end position="226"/>
    </location>
</feature>
<evidence type="ECO:0000256" key="1">
    <source>
        <dbReference type="SAM" id="MobiDB-lite"/>
    </source>
</evidence>
<feature type="non-terminal residue" evidence="2">
    <location>
        <position position="265"/>
    </location>
</feature>
<feature type="region of interest" description="Disordered" evidence="1">
    <location>
        <begin position="242"/>
        <end position="265"/>
    </location>
</feature>
<feature type="compositionally biased region" description="Basic residues" evidence="1">
    <location>
        <begin position="117"/>
        <end position="139"/>
    </location>
</feature>
<dbReference type="GO" id="GO:0003978">
    <property type="term" value="F:UDP-glucose 4-epimerase activity"/>
    <property type="evidence" value="ECO:0007669"/>
    <property type="project" value="UniProtKB-EC"/>
</dbReference>
<feature type="compositionally biased region" description="Basic residues" evidence="1">
    <location>
        <begin position="45"/>
        <end position="72"/>
    </location>
</feature>
<feature type="compositionally biased region" description="Low complexity" evidence="1">
    <location>
        <begin position="187"/>
        <end position="196"/>
    </location>
</feature>
<sequence length="265" mass="31295">DRTPTETARPDHRRRRHHRHRDPPPPRRPLRPPRAHPDAPGFPQPRRRRRRPGRHPARLRGGGRRRPPRRLAGRRDAVGGHPAQQSDRDLQRVRGRPPVRRRGRRLRLVEPRDRDVRTRRRAEHLRAGRSARLRPHRARAPGFPLRRLQGLRRSPRPLLRRLPRPARLLPPHRRRPRRRRPDRPGRPRLFPRPAGPARRRDPPPADARRLALPARLRPTRVPLPGGRPRRLRHRLRRLEQPPPLLGHRTRQGVAGVRARGRGARV</sequence>
<feature type="region of interest" description="Disordered" evidence="1">
    <location>
        <begin position="1"/>
        <end position="228"/>
    </location>
</feature>
<feature type="compositionally biased region" description="Basic residues" evidence="1">
    <location>
        <begin position="11"/>
        <end position="21"/>
    </location>
</feature>
<feature type="non-terminal residue" evidence="2">
    <location>
        <position position="1"/>
    </location>
</feature>
<feature type="compositionally biased region" description="Basic residues" evidence="1">
    <location>
        <begin position="93"/>
        <end position="106"/>
    </location>
</feature>
<evidence type="ECO:0000313" key="2">
    <source>
        <dbReference type="EMBL" id="CAA9563478.1"/>
    </source>
</evidence>